<name>A0A7X3GZW6_9GAMM</name>
<proteinExistence type="predicted"/>
<dbReference type="Proteomes" id="UP000437638">
    <property type="component" value="Unassembled WGS sequence"/>
</dbReference>
<evidence type="ECO:0008006" key="4">
    <source>
        <dbReference type="Google" id="ProtNLM"/>
    </source>
</evidence>
<evidence type="ECO:0000313" key="3">
    <source>
        <dbReference type="Proteomes" id="UP000437638"/>
    </source>
</evidence>
<dbReference type="EMBL" id="WTKP01000004">
    <property type="protein sequence ID" value="MWJ27967.1"/>
    <property type="molecule type" value="Genomic_DNA"/>
</dbReference>
<dbReference type="AlphaFoldDB" id="A0A7X3GZW6"/>
<feature type="region of interest" description="Disordered" evidence="1">
    <location>
        <begin position="12"/>
        <end position="46"/>
    </location>
</feature>
<reference evidence="2 3" key="1">
    <citation type="submission" date="2019-12" db="EMBL/GenBank/DDBJ databases">
        <title>Halomonas rutogse sp. nov. isolated from two lakes on Tibetan Plateau.</title>
        <authorList>
            <person name="Gao P."/>
        </authorList>
    </citation>
    <scope>NUCLEOTIDE SEQUENCE [LARGE SCALE GENOMIC DNA]</scope>
    <source>
        <strain evidence="2 3">ZH2S</strain>
    </source>
</reference>
<feature type="compositionally biased region" description="Polar residues" evidence="1">
    <location>
        <begin position="21"/>
        <end position="31"/>
    </location>
</feature>
<sequence>MSTATLYNWRKQARARGQILPSRSIQPNPTSGPARRSSRSSWRRPR</sequence>
<keyword evidence="3" id="KW-1185">Reference proteome</keyword>
<evidence type="ECO:0000313" key="2">
    <source>
        <dbReference type="EMBL" id="MWJ27967.1"/>
    </source>
</evidence>
<protein>
    <recommendedName>
        <fullName evidence="4">Transposase</fullName>
    </recommendedName>
</protein>
<evidence type="ECO:0000256" key="1">
    <source>
        <dbReference type="SAM" id="MobiDB-lite"/>
    </source>
</evidence>
<gene>
    <name evidence="2" type="ORF">GPM19_07065</name>
</gene>
<comment type="caution">
    <text evidence="2">The sequence shown here is derived from an EMBL/GenBank/DDBJ whole genome shotgun (WGS) entry which is preliminary data.</text>
</comment>
<organism evidence="2 3">
    <name type="scientific">Vreelandella zhuhanensis</name>
    <dbReference type="NCBI Taxonomy" id="2684210"/>
    <lineage>
        <taxon>Bacteria</taxon>
        <taxon>Pseudomonadati</taxon>
        <taxon>Pseudomonadota</taxon>
        <taxon>Gammaproteobacteria</taxon>
        <taxon>Oceanospirillales</taxon>
        <taxon>Halomonadaceae</taxon>
        <taxon>Vreelandella</taxon>
    </lineage>
</organism>
<accession>A0A7X3GZW6</accession>
<feature type="compositionally biased region" description="Basic residues" evidence="1">
    <location>
        <begin position="36"/>
        <end position="46"/>
    </location>
</feature>